<dbReference type="InterPro" id="IPR019546">
    <property type="entry name" value="TAT_signal_bac_arc"/>
</dbReference>
<dbReference type="SUPFAM" id="SSF51905">
    <property type="entry name" value="FAD/NAD(P)-binding domain"/>
    <property type="match status" value="1"/>
</dbReference>
<dbReference type="InterPro" id="IPR050464">
    <property type="entry name" value="Zeta_carotene_desat/Oxidored"/>
</dbReference>
<dbReference type="InterPro" id="IPR001763">
    <property type="entry name" value="Rhodanese-like_dom"/>
</dbReference>
<comment type="caution">
    <text evidence="2">The sequence shown here is derived from an EMBL/GenBank/DDBJ whole genome shotgun (WGS) entry which is preliminary data.</text>
</comment>
<dbReference type="PANTHER" id="PTHR42923:SF46">
    <property type="entry name" value="AMINE OXIDASE"/>
    <property type="match status" value="1"/>
</dbReference>
<evidence type="ECO:0000259" key="1">
    <source>
        <dbReference type="PROSITE" id="PS50206"/>
    </source>
</evidence>
<dbReference type="Pfam" id="PF01593">
    <property type="entry name" value="Amino_oxidase"/>
    <property type="match status" value="1"/>
</dbReference>
<dbReference type="EMBL" id="JACCKD010000002">
    <property type="protein sequence ID" value="MBA0125225.1"/>
    <property type="molecule type" value="Genomic_DNA"/>
</dbReference>
<accession>A0A838A7T5</accession>
<dbReference type="InterPro" id="IPR002937">
    <property type="entry name" value="Amino_oxidase"/>
</dbReference>
<gene>
    <name evidence="2" type="ORF">H0B56_06695</name>
</gene>
<protein>
    <submittedName>
        <fullName evidence="2">FAD-dependent oxidoreductase</fullName>
    </submittedName>
</protein>
<reference evidence="2 3" key="1">
    <citation type="submission" date="2020-07" db="EMBL/GenBank/DDBJ databases">
        <title>Genome of Haloechinothrix sp.</title>
        <authorList>
            <person name="Tang S.-K."/>
            <person name="Yang L."/>
            <person name="Zhu W.-Y."/>
        </authorList>
    </citation>
    <scope>NUCLEOTIDE SEQUENCE [LARGE SCALE GENOMIC DNA]</scope>
    <source>
        <strain evidence="2 3">YIM 98757</strain>
    </source>
</reference>
<sequence length="599" mass="66348">MTDTRASSVSRRRFLRGTGVAAATAGLTAGSLPTAGAGPAWRARRSGGKSVAVLGGGMAGLAAAHELVERGFRVTVLEPVALGGKARSIPVPGTGEGGRKELPGEHGFRFFPGFYHNVPDTMRRIPFPGNANGVWDNLVAATEGKYPRANGRADATMFGMLPDPAGALTPDGLRRILVEEIVKQQGIKPWEAEFFANRIVVFLTSSDERRFGQWEHVSWWDYVRAEQYSDEYRNVVAEGLTRQLVAAKADVASTRTIGNMAEAFIMNIMRRGNDGELDRVLNAPTNEAWIDPWVRLLRTLGAEFRLGEAVTALHVDNGQIRSVRVRDGDGDTADFEADWFVCAMPVERARKLWSRDVLALDSSLEGTTELTTEWMTGIQYYLRERIDYTHGHISFVDSQWAITALTQDQFWEHRNFRADYGDGNVADCLSVDISDWNTPGMLFGKPASRCTADEIARETWAQMKAHLEDTGESWLPDEILHSWFLDPAIVWDPDRQRNTNETPLLINTTSSWDKRPTAHTGVPNLFLAGDFVRTDVDLATMECANESGRAAVNALLDAADSNAERVTVYELYDPPEFEAFKATDAQLYRAGLPHALDRP</sequence>
<dbReference type="InterPro" id="IPR006311">
    <property type="entry name" value="TAT_signal"/>
</dbReference>
<name>A0A838A7T5_9PSEU</name>
<keyword evidence="3" id="KW-1185">Reference proteome</keyword>
<dbReference type="PROSITE" id="PS50206">
    <property type="entry name" value="RHODANESE_3"/>
    <property type="match status" value="1"/>
</dbReference>
<dbReference type="RefSeq" id="WP_180892045.1">
    <property type="nucleotide sequence ID" value="NZ_JACCKD010000002.1"/>
</dbReference>
<dbReference type="PANTHER" id="PTHR42923">
    <property type="entry name" value="PROTOPORPHYRINOGEN OXIDASE"/>
    <property type="match status" value="1"/>
</dbReference>
<proteinExistence type="predicted"/>
<dbReference type="NCBIfam" id="TIGR01409">
    <property type="entry name" value="TAT_signal_seq"/>
    <property type="match status" value="1"/>
</dbReference>
<dbReference type="AlphaFoldDB" id="A0A838A7T5"/>
<evidence type="ECO:0000313" key="3">
    <source>
        <dbReference type="Proteomes" id="UP000582974"/>
    </source>
</evidence>
<dbReference type="Gene3D" id="3.50.50.60">
    <property type="entry name" value="FAD/NAD(P)-binding domain"/>
    <property type="match status" value="1"/>
</dbReference>
<dbReference type="GO" id="GO:0016491">
    <property type="term" value="F:oxidoreductase activity"/>
    <property type="evidence" value="ECO:0007669"/>
    <property type="project" value="InterPro"/>
</dbReference>
<feature type="domain" description="Rhodanese" evidence="1">
    <location>
        <begin position="40"/>
        <end position="70"/>
    </location>
</feature>
<dbReference type="InterPro" id="IPR036188">
    <property type="entry name" value="FAD/NAD-bd_sf"/>
</dbReference>
<dbReference type="PROSITE" id="PS51318">
    <property type="entry name" value="TAT"/>
    <property type="match status" value="1"/>
</dbReference>
<evidence type="ECO:0000313" key="2">
    <source>
        <dbReference type="EMBL" id="MBA0125225.1"/>
    </source>
</evidence>
<dbReference type="Proteomes" id="UP000582974">
    <property type="component" value="Unassembled WGS sequence"/>
</dbReference>
<organism evidence="2 3">
    <name type="scientific">Haloechinothrix aidingensis</name>
    <dbReference type="NCBI Taxonomy" id="2752311"/>
    <lineage>
        <taxon>Bacteria</taxon>
        <taxon>Bacillati</taxon>
        <taxon>Actinomycetota</taxon>
        <taxon>Actinomycetes</taxon>
        <taxon>Pseudonocardiales</taxon>
        <taxon>Pseudonocardiaceae</taxon>
        <taxon>Haloechinothrix</taxon>
    </lineage>
</organism>